<feature type="transmembrane region" description="Helical" evidence="1">
    <location>
        <begin position="336"/>
        <end position="356"/>
    </location>
</feature>
<proteinExistence type="predicted"/>
<feature type="transmembrane region" description="Helical" evidence="1">
    <location>
        <begin position="178"/>
        <end position="201"/>
    </location>
</feature>
<feature type="transmembrane region" description="Helical" evidence="1">
    <location>
        <begin position="126"/>
        <end position="143"/>
    </location>
</feature>
<name>A0A1M5WDC9_9RHOB</name>
<dbReference type="RefSeq" id="WP_072794275.1">
    <property type="nucleotide sequence ID" value="NZ_FQWM01000011.1"/>
</dbReference>
<dbReference type="STRING" id="870908.SAMN04488044_0087"/>
<evidence type="ECO:0008006" key="4">
    <source>
        <dbReference type="Google" id="ProtNLM"/>
    </source>
</evidence>
<feature type="transmembrane region" description="Helical" evidence="1">
    <location>
        <begin position="311"/>
        <end position="330"/>
    </location>
</feature>
<evidence type="ECO:0000313" key="3">
    <source>
        <dbReference type="Proteomes" id="UP000184211"/>
    </source>
</evidence>
<gene>
    <name evidence="2" type="ORF">SAMN04488044_0087</name>
</gene>
<organism evidence="2 3">
    <name type="scientific">Cognatishimia maritima</name>
    <dbReference type="NCBI Taxonomy" id="870908"/>
    <lineage>
        <taxon>Bacteria</taxon>
        <taxon>Pseudomonadati</taxon>
        <taxon>Pseudomonadota</taxon>
        <taxon>Alphaproteobacteria</taxon>
        <taxon>Rhodobacterales</taxon>
        <taxon>Paracoccaceae</taxon>
        <taxon>Cognatishimia</taxon>
    </lineage>
</organism>
<dbReference type="EMBL" id="FQWM01000011">
    <property type="protein sequence ID" value="SHH85559.1"/>
    <property type="molecule type" value="Genomic_DNA"/>
</dbReference>
<protein>
    <recommendedName>
        <fullName evidence="4">Glycosyltransferase RgtA/B/C/D-like domain-containing protein</fullName>
    </recommendedName>
</protein>
<keyword evidence="3" id="KW-1185">Reference proteome</keyword>
<reference evidence="3" key="1">
    <citation type="submission" date="2016-11" db="EMBL/GenBank/DDBJ databases">
        <authorList>
            <person name="Varghese N."/>
            <person name="Submissions S."/>
        </authorList>
    </citation>
    <scope>NUCLEOTIDE SEQUENCE [LARGE SCALE GENOMIC DNA]</scope>
    <source>
        <strain evidence="3">DSM 28223</strain>
    </source>
</reference>
<dbReference type="Proteomes" id="UP000184211">
    <property type="component" value="Unassembled WGS sequence"/>
</dbReference>
<evidence type="ECO:0000256" key="1">
    <source>
        <dbReference type="SAM" id="Phobius"/>
    </source>
</evidence>
<keyword evidence="1" id="KW-0472">Membrane</keyword>
<feature type="transmembrane region" description="Helical" evidence="1">
    <location>
        <begin position="20"/>
        <end position="40"/>
    </location>
</feature>
<dbReference type="AlphaFoldDB" id="A0A1M5WDC9"/>
<dbReference type="OrthoDB" id="7844825at2"/>
<sequence>MSMSEGSAHQGILRHPRIGAALAFLAFAFATLLMLYPMLWQPYLPLVDIPNHIARFTVMADPEGPLSKYYDLQAAFLYPNSATDLLWLVTGMEGDPVAFARMTMMVYVVNFILSVVVLNRVATGRWAAWPAIAGLLVYNGNFIWGFQNYVFTIPFSLHALSLWLVLERRSTVWRALIFLPISILLYTMHLLAFGVLIVALLGREIHLIIGDEGGRTHKISDTFISGVPFLIPTLWYLYQTMSQPAGALGSRTELGHWWSGRLRALLSIQWENPLHEFPEIFLSALLTLFVLGLCFLAIFRTSGPRLHIVSSMKGPVIALALLSLIAPSWLNGVALIHIRFPFVAMTLLIAGTYCMGLRLHHKAVLTLVLTGLLFLKAAQFEKLWATHNQDINDLKVVLSELPPNSRLLPLRASDQENMQRRLWHAQAYAMIYQDAFIPTFFQGSHAVILKGEWDQYATAALRPKSIEQLLNADAIDPSLPYAYLRDWETKFTHILFLDKMSPPAPLSETVLELGSKGRFTLLGIRSPA</sequence>
<feature type="transmembrane region" description="Helical" evidence="1">
    <location>
        <begin position="280"/>
        <end position="299"/>
    </location>
</feature>
<feature type="transmembrane region" description="Helical" evidence="1">
    <location>
        <begin position="98"/>
        <end position="119"/>
    </location>
</feature>
<accession>A0A1M5WDC9</accession>
<evidence type="ECO:0000313" key="2">
    <source>
        <dbReference type="EMBL" id="SHH85559.1"/>
    </source>
</evidence>
<keyword evidence="1" id="KW-0812">Transmembrane</keyword>
<keyword evidence="1" id="KW-1133">Transmembrane helix</keyword>
<feature type="transmembrane region" description="Helical" evidence="1">
    <location>
        <begin position="149"/>
        <end position="166"/>
    </location>
</feature>